<protein>
    <submittedName>
        <fullName evidence="1">Uncharacterized protein</fullName>
    </submittedName>
</protein>
<comment type="caution">
    <text evidence="1">The sequence shown here is derived from an EMBL/GenBank/DDBJ whole genome shotgun (WGS) entry which is preliminary data.</text>
</comment>
<dbReference type="EMBL" id="QGKY02001015">
    <property type="protein sequence ID" value="KAF2571278.1"/>
    <property type="molecule type" value="Genomic_DNA"/>
</dbReference>
<accession>A0A8S9IN21</accession>
<organism evidence="1">
    <name type="scientific">Brassica cretica</name>
    <name type="common">Mustard</name>
    <dbReference type="NCBI Taxonomy" id="69181"/>
    <lineage>
        <taxon>Eukaryota</taxon>
        <taxon>Viridiplantae</taxon>
        <taxon>Streptophyta</taxon>
        <taxon>Embryophyta</taxon>
        <taxon>Tracheophyta</taxon>
        <taxon>Spermatophyta</taxon>
        <taxon>Magnoliopsida</taxon>
        <taxon>eudicotyledons</taxon>
        <taxon>Gunneridae</taxon>
        <taxon>Pentapetalae</taxon>
        <taxon>rosids</taxon>
        <taxon>malvids</taxon>
        <taxon>Brassicales</taxon>
        <taxon>Brassicaceae</taxon>
        <taxon>Brassiceae</taxon>
        <taxon>Brassica</taxon>
    </lineage>
</organism>
<proteinExistence type="predicted"/>
<sequence>MKPHGIHVRKSFIEEPTRVNLSQNILPAEMNVAANPNTAEAKKQCSSLLFVRWRGGAVCTSSHDLKRNSTSRLQNLHSGLCCFDGKIEDMVWSMFVVLRIGFGSMISDVLCIG</sequence>
<gene>
    <name evidence="1" type="ORF">F2Q70_00004799</name>
</gene>
<reference evidence="1" key="1">
    <citation type="submission" date="2019-12" db="EMBL/GenBank/DDBJ databases">
        <title>Genome sequencing and annotation of Brassica cretica.</title>
        <authorList>
            <person name="Studholme D.J."/>
            <person name="Sarris P.F."/>
        </authorList>
    </citation>
    <scope>NUCLEOTIDE SEQUENCE</scope>
    <source>
        <strain evidence="1">PFS-102/07</strain>
        <tissue evidence="1">Leaf</tissue>
    </source>
</reference>
<dbReference type="AlphaFoldDB" id="A0A8S9IN21"/>
<name>A0A8S9IN21_BRACR</name>
<evidence type="ECO:0000313" key="1">
    <source>
        <dbReference type="EMBL" id="KAF2571278.1"/>
    </source>
</evidence>